<name>A0A9C6T9Q7_DROAB</name>
<feature type="transmembrane region" description="Helical" evidence="1">
    <location>
        <begin position="78"/>
        <end position="100"/>
    </location>
</feature>
<organism evidence="2 3">
    <name type="scientific">Drosophila albomicans</name>
    <name type="common">Fruit fly</name>
    <dbReference type="NCBI Taxonomy" id="7291"/>
    <lineage>
        <taxon>Eukaryota</taxon>
        <taxon>Metazoa</taxon>
        <taxon>Ecdysozoa</taxon>
        <taxon>Arthropoda</taxon>
        <taxon>Hexapoda</taxon>
        <taxon>Insecta</taxon>
        <taxon>Pterygota</taxon>
        <taxon>Neoptera</taxon>
        <taxon>Endopterygota</taxon>
        <taxon>Diptera</taxon>
        <taxon>Brachycera</taxon>
        <taxon>Muscomorpha</taxon>
        <taxon>Ephydroidea</taxon>
        <taxon>Drosophilidae</taxon>
        <taxon>Drosophila</taxon>
    </lineage>
</organism>
<feature type="transmembrane region" description="Helical" evidence="1">
    <location>
        <begin position="106"/>
        <end position="132"/>
    </location>
</feature>
<dbReference type="AlphaFoldDB" id="A0A9C6T9Q7"/>
<dbReference type="OrthoDB" id="7828878at2759"/>
<feature type="transmembrane region" description="Helical" evidence="1">
    <location>
        <begin position="153"/>
        <end position="174"/>
    </location>
</feature>
<keyword evidence="1" id="KW-0472">Membrane</keyword>
<sequence length="175" mass="20154">MLFINRFVTHCCCFIPLRLACVFIFIVEILFTFLGMCLGQASPTNWCWLLLRLGFMLHLIGSVMLLVGNIFKITNLLLFYLITNLLHIIFAAIYIIVWIIKCDYCFYQLCVSSFSVLIFGLLSICFAGNVFGKSHLIMSNSKSRFLNSFKCNLKSLFRASLCCLCILFFSGFYFQ</sequence>
<dbReference type="GeneID" id="127565834"/>
<evidence type="ECO:0000313" key="2">
    <source>
        <dbReference type="Proteomes" id="UP000515160"/>
    </source>
</evidence>
<dbReference type="RefSeq" id="XP_051862462.1">
    <property type="nucleotide sequence ID" value="XM_052006502.1"/>
</dbReference>
<evidence type="ECO:0000256" key="1">
    <source>
        <dbReference type="SAM" id="Phobius"/>
    </source>
</evidence>
<reference evidence="3" key="1">
    <citation type="submission" date="2025-08" db="UniProtKB">
        <authorList>
            <consortium name="RefSeq"/>
        </authorList>
    </citation>
    <scope>IDENTIFICATION</scope>
    <source>
        <strain evidence="3">15112-1751.03</strain>
        <tissue evidence="3">Whole Adult</tissue>
    </source>
</reference>
<dbReference type="Proteomes" id="UP000515160">
    <property type="component" value="Chromosome 2R"/>
</dbReference>
<protein>
    <submittedName>
        <fullName evidence="3">Uncharacterized protein LOC127565834 isoform X2</fullName>
    </submittedName>
</protein>
<proteinExistence type="predicted"/>
<keyword evidence="1" id="KW-0812">Transmembrane</keyword>
<keyword evidence="2" id="KW-1185">Reference proteome</keyword>
<feature type="transmembrane region" description="Helical" evidence="1">
    <location>
        <begin position="48"/>
        <end position="71"/>
    </location>
</feature>
<evidence type="ECO:0000313" key="3">
    <source>
        <dbReference type="RefSeq" id="XP_051862462.1"/>
    </source>
</evidence>
<gene>
    <name evidence="3" type="primary">LOC127565834</name>
</gene>
<feature type="transmembrane region" description="Helical" evidence="1">
    <location>
        <begin position="12"/>
        <end position="36"/>
    </location>
</feature>
<accession>A0A9C6T9Q7</accession>
<keyword evidence="1" id="KW-1133">Transmembrane helix</keyword>